<dbReference type="Proteomes" id="UP000552615">
    <property type="component" value="Unassembled WGS sequence"/>
</dbReference>
<feature type="chain" id="PRO_5031385647" evidence="1">
    <location>
        <begin position="23"/>
        <end position="200"/>
    </location>
</feature>
<dbReference type="EMBL" id="JABBGF010000003">
    <property type="protein sequence ID" value="NML58786.1"/>
    <property type="molecule type" value="Genomic_DNA"/>
</dbReference>
<gene>
    <name evidence="3" type="ORF">HHL20_15665</name>
</gene>
<dbReference type="Pfam" id="PF14730">
    <property type="entry name" value="DUF4468"/>
    <property type="match status" value="1"/>
</dbReference>
<proteinExistence type="predicted"/>
<keyword evidence="4" id="KW-1185">Reference proteome</keyword>
<evidence type="ECO:0000313" key="3">
    <source>
        <dbReference type="EMBL" id="NML58786.1"/>
    </source>
</evidence>
<evidence type="ECO:0000259" key="2">
    <source>
        <dbReference type="Pfam" id="PF14730"/>
    </source>
</evidence>
<accession>A0A7Y0A974</accession>
<reference evidence="3 4" key="1">
    <citation type="submission" date="2020-04" db="EMBL/GenBank/DDBJ databases">
        <title>Chryseobacterium sp. RJ-7-14 sp. nov., isolated from Jeju soil.</title>
        <authorList>
            <person name="Dahal R.H."/>
            <person name="Chaudhary D.K."/>
        </authorList>
    </citation>
    <scope>NUCLEOTIDE SEQUENCE [LARGE SCALE GENOMIC DNA]</scope>
    <source>
        <strain evidence="3 4">RJ-7-14</strain>
    </source>
</reference>
<evidence type="ECO:0000256" key="1">
    <source>
        <dbReference type="SAM" id="SignalP"/>
    </source>
</evidence>
<evidence type="ECO:0000313" key="4">
    <source>
        <dbReference type="Proteomes" id="UP000552615"/>
    </source>
</evidence>
<comment type="caution">
    <text evidence="3">The sequence shown here is derived from an EMBL/GenBank/DDBJ whole genome shotgun (WGS) entry which is preliminary data.</text>
</comment>
<protein>
    <submittedName>
        <fullName evidence="3">DUF4468 domain-containing protein</fullName>
    </submittedName>
</protein>
<dbReference type="RefSeq" id="WP_169232130.1">
    <property type="nucleotide sequence ID" value="NZ_JABBGF010000003.1"/>
</dbReference>
<feature type="signal peptide" evidence="1">
    <location>
        <begin position="1"/>
        <end position="22"/>
    </location>
</feature>
<dbReference type="AlphaFoldDB" id="A0A7Y0A974"/>
<sequence length="200" mass="23189">MNRKNYTFIGLLFLAFSNSLFSQEATSTQTAPPKEFTITKTQGLTNFIVVICEGKSKEELYKKTIEWINKNYNKPSEVIKAQVENDYIRFQGISSEEIYCSNNIVKVCSNIKYDIEISFKDGKYKFAVLGLENNGKDLRGIPHWGELNFINSWTHFKKDGEVRKMYQDAINSVSGYFNNLSKSLYDYIYNQNNAAKKDNW</sequence>
<feature type="domain" description="DUF4468" evidence="2">
    <location>
        <begin position="49"/>
        <end position="127"/>
    </location>
</feature>
<keyword evidence="1" id="KW-0732">Signal</keyword>
<name>A0A7Y0A974_9FLAO</name>
<dbReference type="InterPro" id="IPR027823">
    <property type="entry name" value="DUF4468"/>
</dbReference>
<dbReference type="Gene3D" id="3.30.530.80">
    <property type="match status" value="1"/>
</dbReference>
<organism evidence="3 4">
    <name type="scientific">Chryseobacterium cheonjiense</name>
    <dbReference type="NCBI Taxonomy" id="2728845"/>
    <lineage>
        <taxon>Bacteria</taxon>
        <taxon>Pseudomonadati</taxon>
        <taxon>Bacteroidota</taxon>
        <taxon>Flavobacteriia</taxon>
        <taxon>Flavobacteriales</taxon>
        <taxon>Weeksellaceae</taxon>
        <taxon>Chryseobacterium group</taxon>
        <taxon>Chryseobacterium</taxon>
    </lineage>
</organism>